<dbReference type="GO" id="GO:0004497">
    <property type="term" value="F:monooxygenase activity"/>
    <property type="evidence" value="ECO:0007669"/>
    <property type="project" value="UniProtKB-KW"/>
</dbReference>
<dbReference type="SUPFAM" id="SSF51412">
    <property type="entry name" value="Inosine monophosphate dehydrogenase (IMPDH)"/>
    <property type="match status" value="1"/>
</dbReference>
<evidence type="ECO:0000256" key="1">
    <source>
        <dbReference type="SAM" id="MobiDB-lite"/>
    </source>
</evidence>
<dbReference type="Proteomes" id="UP000245639">
    <property type="component" value="Unassembled WGS sequence"/>
</dbReference>
<feature type="region of interest" description="Disordered" evidence="1">
    <location>
        <begin position="249"/>
        <end position="274"/>
    </location>
</feature>
<reference evidence="2 3" key="1">
    <citation type="submission" date="2018-04" db="EMBL/GenBank/DDBJ databases">
        <title>Genomic Encyclopedia of Type Strains, Phase IV (KMG-IV): sequencing the most valuable type-strain genomes for metagenomic binning, comparative biology and taxonomic classification.</title>
        <authorList>
            <person name="Goeker M."/>
        </authorList>
    </citation>
    <scope>NUCLEOTIDE SEQUENCE [LARGE SCALE GENOMIC DNA]</scope>
    <source>
        <strain evidence="2 3">DSM 45771</strain>
    </source>
</reference>
<dbReference type="PANTHER" id="PTHR32332:SF20">
    <property type="entry name" value="2-NITROPROPANE DIOXYGENASE-LIKE PROTEIN"/>
    <property type="match status" value="1"/>
</dbReference>
<keyword evidence="2" id="KW-0560">Oxidoreductase</keyword>
<evidence type="ECO:0000313" key="3">
    <source>
        <dbReference type="Proteomes" id="UP000245639"/>
    </source>
</evidence>
<keyword evidence="2" id="KW-0503">Monooxygenase</keyword>
<keyword evidence="3" id="KW-1185">Reference proteome</keyword>
<evidence type="ECO:0000313" key="2">
    <source>
        <dbReference type="EMBL" id="PVZ08165.1"/>
    </source>
</evidence>
<feature type="compositionally biased region" description="Low complexity" evidence="1">
    <location>
        <begin position="250"/>
        <end position="268"/>
    </location>
</feature>
<comment type="caution">
    <text evidence="2">The sequence shown here is derived from an EMBL/GenBank/DDBJ whole genome shotgun (WGS) entry which is preliminary data.</text>
</comment>
<feature type="region of interest" description="Disordered" evidence="1">
    <location>
        <begin position="127"/>
        <end position="186"/>
    </location>
</feature>
<feature type="compositionally biased region" description="Basic residues" evidence="1">
    <location>
        <begin position="155"/>
        <end position="167"/>
    </location>
</feature>
<name>A0A2U1F7K0_9PSEU</name>
<sequence>MELLEIVDSVWRCRPSGMELSRADLLLSMVDAEAPLPVVASGGIADGRGLAATALALALALALDAPAVPLATRFLCSDESRAVYKDRVVEATAADTYYTKLFDIEWPDVAHRVLRNRIVDERLAVESPASGQRNGEGELTGKMPVGGETIELPRCSRRRQRPGRRGCRGGPGARDQGAIPTAARWEPKARDRLTTVFGEPATTPAWRTSPPRGVVSSSDRAINPDVERFGYQRAGATGVELGPSPVVVLSAPRRSPTSSASPSARPTADVPQGSPFLSCVIRTTVISV</sequence>
<proteinExistence type="predicted"/>
<dbReference type="AlphaFoldDB" id="A0A2U1F7K0"/>
<dbReference type="Pfam" id="PF03060">
    <property type="entry name" value="NMO"/>
    <property type="match status" value="1"/>
</dbReference>
<gene>
    <name evidence="2" type="ORF">C8D89_10948</name>
</gene>
<dbReference type="RefSeq" id="WP_243418201.1">
    <property type="nucleotide sequence ID" value="NZ_QEKW01000009.1"/>
</dbReference>
<protein>
    <submittedName>
        <fullName evidence="2">Nitronate monooxygenase</fullName>
    </submittedName>
</protein>
<dbReference type="InterPro" id="IPR013785">
    <property type="entry name" value="Aldolase_TIM"/>
</dbReference>
<dbReference type="Gene3D" id="3.20.20.70">
    <property type="entry name" value="Aldolase class I"/>
    <property type="match status" value="1"/>
</dbReference>
<accession>A0A2U1F7K0</accession>
<organism evidence="2 3">
    <name type="scientific">Actinomycetospora cinnamomea</name>
    <dbReference type="NCBI Taxonomy" id="663609"/>
    <lineage>
        <taxon>Bacteria</taxon>
        <taxon>Bacillati</taxon>
        <taxon>Actinomycetota</taxon>
        <taxon>Actinomycetes</taxon>
        <taxon>Pseudonocardiales</taxon>
        <taxon>Pseudonocardiaceae</taxon>
        <taxon>Actinomycetospora</taxon>
    </lineage>
</organism>
<dbReference type="EMBL" id="QEKW01000009">
    <property type="protein sequence ID" value="PVZ08165.1"/>
    <property type="molecule type" value="Genomic_DNA"/>
</dbReference>
<dbReference type="PANTHER" id="PTHR32332">
    <property type="entry name" value="2-NITROPROPANE DIOXYGENASE"/>
    <property type="match status" value="1"/>
</dbReference>